<accession>A0A833XJM4</accession>
<name>A0A833XJM4_JUGRE</name>
<proteinExistence type="inferred from homology"/>
<dbReference type="PRINTS" id="PR00019">
    <property type="entry name" value="LEURICHRPT"/>
</dbReference>
<dbReference type="PANTHER" id="PTHR48062:SF21">
    <property type="entry name" value="RECEPTOR-LIKE PROTEIN 12"/>
    <property type="match status" value="1"/>
</dbReference>
<dbReference type="AlphaFoldDB" id="A0A833XJM4"/>
<comment type="caution">
    <text evidence="4">The sequence shown here is derived from an EMBL/GenBank/DDBJ whole genome shotgun (WGS) entry which is preliminary data.</text>
</comment>
<dbReference type="InterPro" id="IPR051502">
    <property type="entry name" value="RLP_Defense_Trigger"/>
</dbReference>
<evidence type="ECO:0000313" key="4">
    <source>
        <dbReference type="EMBL" id="KAF5468836.1"/>
    </source>
</evidence>
<comment type="similarity">
    <text evidence="1">Belongs to the RLP family.</text>
</comment>
<keyword evidence="3" id="KW-0677">Repeat</keyword>
<evidence type="ECO:0000256" key="2">
    <source>
        <dbReference type="ARBA" id="ARBA00022614"/>
    </source>
</evidence>
<evidence type="ECO:0000256" key="1">
    <source>
        <dbReference type="ARBA" id="ARBA00009592"/>
    </source>
</evidence>
<organism evidence="4 5">
    <name type="scientific">Juglans regia</name>
    <name type="common">English walnut</name>
    <dbReference type="NCBI Taxonomy" id="51240"/>
    <lineage>
        <taxon>Eukaryota</taxon>
        <taxon>Viridiplantae</taxon>
        <taxon>Streptophyta</taxon>
        <taxon>Embryophyta</taxon>
        <taxon>Tracheophyta</taxon>
        <taxon>Spermatophyta</taxon>
        <taxon>Magnoliopsida</taxon>
        <taxon>eudicotyledons</taxon>
        <taxon>Gunneridae</taxon>
        <taxon>Pentapetalae</taxon>
        <taxon>rosids</taxon>
        <taxon>fabids</taxon>
        <taxon>Fagales</taxon>
        <taxon>Juglandaceae</taxon>
        <taxon>Juglans</taxon>
    </lineage>
</organism>
<evidence type="ECO:0000313" key="5">
    <source>
        <dbReference type="Proteomes" id="UP000619265"/>
    </source>
</evidence>
<evidence type="ECO:0000256" key="3">
    <source>
        <dbReference type="ARBA" id="ARBA00022737"/>
    </source>
</evidence>
<dbReference type="Gene3D" id="3.30.1490.310">
    <property type="match status" value="1"/>
</dbReference>
<dbReference type="Pfam" id="PF13855">
    <property type="entry name" value="LRR_8"/>
    <property type="match status" value="1"/>
</dbReference>
<dbReference type="Gene3D" id="3.80.10.10">
    <property type="entry name" value="Ribonuclease Inhibitor"/>
    <property type="match status" value="2"/>
</dbReference>
<protein>
    <submittedName>
        <fullName evidence="4">Uncharacterized protein</fullName>
    </submittedName>
</protein>
<gene>
    <name evidence="4" type="ORF">F2P56_012952</name>
</gene>
<reference evidence="4" key="2">
    <citation type="submission" date="2020-03" db="EMBL/GenBank/DDBJ databases">
        <title>Walnut 2.0.</title>
        <authorList>
            <person name="Marrano A."/>
            <person name="Britton M."/>
            <person name="Zimin A.V."/>
            <person name="Zaini P.A."/>
            <person name="Workman R."/>
            <person name="Puiu D."/>
            <person name="Bianco L."/>
            <person name="Allen B.J."/>
            <person name="Troggio M."/>
            <person name="Leslie C.A."/>
            <person name="Timp W."/>
            <person name="Dendekar A."/>
            <person name="Salzberg S.L."/>
            <person name="Neale D.B."/>
        </authorList>
    </citation>
    <scope>NUCLEOTIDE SEQUENCE</scope>
    <source>
        <tissue evidence="4">Leaves</tissue>
    </source>
</reference>
<dbReference type="Proteomes" id="UP000619265">
    <property type="component" value="Unassembled WGS sequence"/>
</dbReference>
<dbReference type="Gramene" id="Jr06_12390_p1">
    <property type="protein sequence ID" value="cds.Jr06_12390_p1"/>
    <property type="gene ID" value="Jr06_12390"/>
</dbReference>
<keyword evidence="2" id="KW-0433">Leucine-rich repeat</keyword>
<dbReference type="PANTHER" id="PTHR48062">
    <property type="entry name" value="RECEPTOR-LIKE PROTEIN 14"/>
    <property type="match status" value="1"/>
</dbReference>
<dbReference type="InterPro" id="IPR032675">
    <property type="entry name" value="LRR_dom_sf"/>
</dbReference>
<dbReference type="Pfam" id="PF00560">
    <property type="entry name" value="LRR_1"/>
    <property type="match status" value="2"/>
</dbReference>
<dbReference type="FunFam" id="3.80.10.10:FF:000383">
    <property type="entry name" value="Leucine-rich repeat receptor protein kinase EMS1"/>
    <property type="match status" value="1"/>
</dbReference>
<sequence>MNLRELDLNFNDFEGLLPSCLANMTQLRIFDISSNRFNGSIDHLSPLPSLKSLEYFDLSHWIGNLSSLSILLLKANYLHGQIPLQLCLLEELSLLDLSHTSFSGQIPCCLSNFTSEPSYNKSESSNFAQIYFEISDMLSFLHSTMIMNSKFFDFYYDDFMFFNVDALQEVEFSTKHNTLSYKGDIHNYMSGIDLSCNKLEGEIPTELGDLSDIHALNLSFNNLTGSIPTEFSKLKQIESLDLSHNNLDGIIPPQLVELTH</sequence>
<dbReference type="EMBL" id="LIHL02000006">
    <property type="protein sequence ID" value="KAF5468836.1"/>
    <property type="molecule type" value="Genomic_DNA"/>
</dbReference>
<dbReference type="InterPro" id="IPR001611">
    <property type="entry name" value="Leu-rich_rpt"/>
</dbReference>
<dbReference type="SUPFAM" id="SSF52058">
    <property type="entry name" value="L domain-like"/>
    <property type="match status" value="1"/>
</dbReference>
<reference evidence="4" key="1">
    <citation type="submission" date="2015-10" db="EMBL/GenBank/DDBJ databases">
        <authorList>
            <person name="Martinez-Garcia P.J."/>
            <person name="Crepeau M.W."/>
            <person name="Puiu D."/>
            <person name="Gonzalez-Ibeas D."/>
            <person name="Whalen J."/>
            <person name="Stevens K."/>
            <person name="Paul R."/>
            <person name="Butterfield T."/>
            <person name="Britton M."/>
            <person name="Reagan R."/>
            <person name="Chakraborty S."/>
            <person name="Walawage S.L."/>
            <person name="Vasquez-Gross H.A."/>
            <person name="Cardeno C."/>
            <person name="Famula R."/>
            <person name="Pratt K."/>
            <person name="Kuruganti S."/>
            <person name="Aradhya M.K."/>
            <person name="Leslie C.A."/>
            <person name="Dandekar A.M."/>
            <person name="Salzberg S.L."/>
            <person name="Wegrzyn J.L."/>
            <person name="Langley C.H."/>
            <person name="Neale D.B."/>
        </authorList>
    </citation>
    <scope>NUCLEOTIDE SEQUENCE</scope>
    <source>
        <tissue evidence="4">Leaves</tissue>
    </source>
</reference>